<dbReference type="SUPFAM" id="SSF46689">
    <property type="entry name" value="Homeodomain-like"/>
    <property type="match status" value="1"/>
</dbReference>
<dbReference type="InterPro" id="IPR058031">
    <property type="entry name" value="AAA_lid_NorR"/>
</dbReference>
<dbReference type="InterPro" id="IPR001789">
    <property type="entry name" value="Sig_transdc_resp-reg_receiver"/>
</dbReference>
<keyword evidence="1 7" id="KW-0597">Phosphoprotein</keyword>
<dbReference type="Pfam" id="PF00158">
    <property type="entry name" value="Sigma54_activat"/>
    <property type="match status" value="1"/>
</dbReference>
<dbReference type="Pfam" id="PF00072">
    <property type="entry name" value="Response_reg"/>
    <property type="match status" value="1"/>
</dbReference>
<evidence type="ECO:0000256" key="4">
    <source>
        <dbReference type="ARBA" id="ARBA00023012"/>
    </source>
</evidence>
<dbReference type="InterPro" id="IPR002078">
    <property type="entry name" value="Sigma_54_int"/>
</dbReference>
<reference evidence="10 11" key="1">
    <citation type="submission" date="2016-10" db="EMBL/GenBank/DDBJ databases">
        <authorList>
            <person name="de Groot N.N."/>
        </authorList>
    </citation>
    <scope>NUCLEOTIDE SEQUENCE [LARGE SCALE GENOMIC DNA]</scope>
    <source>
        <strain evidence="10 11">DSM 8537</strain>
    </source>
</reference>
<dbReference type="PROSITE" id="PS50045">
    <property type="entry name" value="SIGMA54_INTERACT_4"/>
    <property type="match status" value="1"/>
</dbReference>
<dbReference type="SMART" id="SM00448">
    <property type="entry name" value="REC"/>
    <property type="match status" value="1"/>
</dbReference>
<dbReference type="EMBL" id="FOPU01000013">
    <property type="protein sequence ID" value="SFH46701.1"/>
    <property type="molecule type" value="Genomic_DNA"/>
</dbReference>
<dbReference type="SMART" id="SM00382">
    <property type="entry name" value="AAA"/>
    <property type="match status" value="1"/>
</dbReference>
<dbReference type="RefSeq" id="WP_074967505.1">
    <property type="nucleotide sequence ID" value="NZ_CBCRYP010000007.1"/>
</dbReference>
<accession>A0A1I3ABL3</accession>
<dbReference type="STRING" id="34004.SAMN04488021_11351"/>
<dbReference type="OrthoDB" id="9802388at2"/>
<keyword evidence="3" id="KW-0067">ATP-binding</keyword>
<dbReference type="Gene3D" id="3.40.50.300">
    <property type="entry name" value="P-loop containing nucleotide triphosphate hydrolases"/>
    <property type="match status" value="1"/>
</dbReference>
<dbReference type="Gene3D" id="1.10.10.60">
    <property type="entry name" value="Homeodomain-like"/>
    <property type="match status" value="1"/>
</dbReference>
<organism evidence="10 11">
    <name type="scientific">Paracoccus aminovorans</name>
    <dbReference type="NCBI Taxonomy" id="34004"/>
    <lineage>
        <taxon>Bacteria</taxon>
        <taxon>Pseudomonadati</taxon>
        <taxon>Pseudomonadota</taxon>
        <taxon>Alphaproteobacteria</taxon>
        <taxon>Rhodobacterales</taxon>
        <taxon>Paracoccaceae</taxon>
        <taxon>Paracoccus</taxon>
    </lineage>
</organism>
<keyword evidence="4" id="KW-0902">Two-component regulatory system</keyword>
<evidence type="ECO:0000313" key="10">
    <source>
        <dbReference type="EMBL" id="SFH46701.1"/>
    </source>
</evidence>
<evidence type="ECO:0000256" key="3">
    <source>
        <dbReference type="ARBA" id="ARBA00022840"/>
    </source>
</evidence>
<keyword evidence="11" id="KW-1185">Reference proteome</keyword>
<protein>
    <submittedName>
        <fullName evidence="10">Two-component system, NtrC family, C4-dicarboxylate transport response regulator DctD</fullName>
    </submittedName>
</protein>
<evidence type="ECO:0000256" key="5">
    <source>
        <dbReference type="ARBA" id="ARBA00023015"/>
    </source>
</evidence>
<dbReference type="InterPro" id="IPR002197">
    <property type="entry name" value="HTH_Fis"/>
</dbReference>
<name>A0A1I3ABL3_9RHOB</name>
<dbReference type="GO" id="GO:0000160">
    <property type="term" value="P:phosphorelay signal transduction system"/>
    <property type="evidence" value="ECO:0007669"/>
    <property type="project" value="UniProtKB-KW"/>
</dbReference>
<dbReference type="GO" id="GO:0006355">
    <property type="term" value="P:regulation of DNA-templated transcription"/>
    <property type="evidence" value="ECO:0007669"/>
    <property type="project" value="InterPro"/>
</dbReference>
<evidence type="ECO:0000259" key="9">
    <source>
        <dbReference type="PROSITE" id="PS50110"/>
    </source>
</evidence>
<evidence type="ECO:0000256" key="2">
    <source>
        <dbReference type="ARBA" id="ARBA00022741"/>
    </source>
</evidence>
<proteinExistence type="predicted"/>
<dbReference type="FunFam" id="3.40.50.2300:FF:000018">
    <property type="entry name" value="DNA-binding transcriptional regulator NtrC"/>
    <property type="match status" value="1"/>
</dbReference>
<dbReference type="GO" id="GO:0043565">
    <property type="term" value="F:sequence-specific DNA binding"/>
    <property type="evidence" value="ECO:0007669"/>
    <property type="project" value="InterPro"/>
</dbReference>
<dbReference type="InterPro" id="IPR009057">
    <property type="entry name" value="Homeodomain-like_sf"/>
</dbReference>
<evidence type="ECO:0000256" key="6">
    <source>
        <dbReference type="ARBA" id="ARBA00023163"/>
    </source>
</evidence>
<dbReference type="Proteomes" id="UP000183635">
    <property type="component" value="Unassembled WGS sequence"/>
</dbReference>
<evidence type="ECO:0000259" key="8">
    <source>
        <dbReference type="PROSITE" id="PS50045"/>
    </source>
</evidence>
<dbReference type="InterPro" id="IPR011006">
    <property type="entry name" value="CheY-like_superfamily"/>
</dbReference>
<keyword evidence="5" id="KW-0805">Transcription regulation</keyword>
<dbReference type="SUPFAM" id="SSF52540">
    <property type="entry name" value="P-loop containing nucleoside triphosphate hydrolases"/>
    <property type="match status" value="1"/>
</dbReference>
<dbReference type="InterPro" id="IPR027417">
    <property type="entry name" value="P-loop_NTPase"/>
</dbReference>
<dbReference type="PANTHER" id="PTHR32071:SF29">
    <property type="entry name" value="PHOSPHOGLYCERATE TRANSPORT SYSTEM TRANSCRIPTIONAL REGULATORY PROTEIN PGTA"/>
    <property type="match status" value="1"/>
</dbReference>
<dbReference type="CDD" id="cd00009">
    <property type="entry name" value="AAA"/>
    <property type="match status" value="1"/>
</dbReference>
<dbReference type="GO" id="GO:0005524">
    <property type="term" value="F:ATP binding"/>
    <property type="evidence" value="ECO:0007669"/>
    <property type="project" value="UniProtKB-KW"/>
</dbReference>
<dbReference type="SUPFAM" id="SSF52172">
    <property type="entry name" value="CheY-like"/>
    <property type="match status" value="1"/>
</dbReference>
<evidence type="ECO:0000256" key="1">
    <source>
        <dbReference type="ARBA" id="ARBA00022553"/>
    </source>
</evidence>
<dbReference type="Pfam" id="PF25601">
    <property type="entry name" value="AAA_lid_14"/>
    <property type="match status" value="1"/>
</dbReference>
<feature type="domain" description="Sigma-54 factor interaction" evidence="8">
    <location>
        <begin position="146"/>
        <end position="373"/>
    </location>
</feature>
<dbReference type="PANTHER" id="PTHR32071">
    <property type="entry name" value="TRANSCRIPTIONAL REGULATORY PROTEIN"/>
    <property type="match status" value="1"/>
</dbReference>
<keyword evidence="2" id="KW-0547">Nucleotide-binding</keyword>
<dbReference type="Gene3D" id="3.40.50.2300">
    <property type="match status" value="1"/>
</dbReference>
<evidence type="ECO:0000256" key="7">
    <source>
        <dbReference type="PROSITE-ProRule" id="PRU00169"/>
    </source>
</evidence>
<dbReference type="PROSITE" id="PS50110">
    <property type="entry name" value="RESPONSE_REGULATORY"/>
    <property type="match status" value="1"/>
</dbReference>
<keyword evidence="6" id="KW-0804">Transcription</keyword>
<dbReference type="Pfam" id="PF02954">
    <property type="entry name" value="HTH_8"/>
    <property type="match status" value="1"/>
</dbReference>
<feature type="modified residue" description="4-aspartylphosphate" evidence="7">
    <location>
        <position position="55"/>
    </location>
</feature>
<gene>
    <name evidence="10" type="ORF">SAMN04488021_11351</name>
</gene>
<dbReference type="InterPro" id="IPR003593">
    <property type="entry name" value="AAA+_ATPase"/>
</dbReference>
<dbReference type="AlphaFoldDB" id="A0A1I3ABL3"/>
<dbReference type="Gene3D" id="1.10.8.60">
    <property type="match status" value="1"/>
</dbReference>
<sequence length="447" mass="47946">MTEVPLVRLVDDDPDLLAAQAQALKLAGFRAETFDDPAEALQGLGPDWPGVVLSDVRMPGMDGFQLFQRIHALDPELPVILLTGHGDVPMAVAALKQGVYDFLTKPIGGGPLAAALARAASARALVLENRALRARQGDEPRTEIGLSGASPVMVHLRDSIERLAQLGGDVLITGPEGAGKRTAARAIHRQSPRRARAFTHVQCAALDEARFDAELMGIEAPGTRMARQAGKLEKTHRGTLFLDEIDALAPALQARLQAILQAGEIWPAGAAAPRPLDLRLIASTGRDLAQMVEAGTFRGDLYYRIAAASLQMPALAQRREDVPALFRQFLLQACQRLNLPVTPVTGAVKARLASHDWPGNLAELQQFAESHALGLASFTGDGAEHEPAAGLADLVAEYEAELIRDALRRAEGHATQAMARLKLPRKTFYDKLARHGIRPADFRAGGG</sequence>
<evidence type="ECO:0000313" key="11">
    <source>
        <dbReference type="Proteomes" id="UP000183635"/>
    </source>
</evidence>
<feature type="domain" description="Response regulatory" evidence="9">
    <location>
        <begin position="6"/>
        <end position="120"/>
    </location>
</feature>